<keyword evidence="1" id="KW-0805">Transcription regulation</keyword>
<keyword evidence="7" id="KW-1185">Reference proteome</keyword>
<accession>A0ABZ0XUQ4</accession>
<gene>
    <name evidence="6" type="ORF">SR858_17665</name>
</gene>
<dbReference type="InterPro" id="IPR001647">
    <property type="entry name" value="HTH_TetR"/>
</dbReference>
<evidence type="ECO:0000313" key="6">
    <source>
        <dbReference type="EMBL" id="WQH02885.1"/>
    </source>
</evidence>
<dbReference type="InterPro" id="IPR009057">
    <property type="entry name" value="Homeodomain-like_sf"/>
</dbReference>
<evidence type="ECO:0000256" key="4">
    <source>
        <dbReference type="PROSITE-ProRule" id="PRU00335"/>
    </source>
</evidence>
<dbReference type="Pfam" id="PF00440">
    <property type="entry name" value="TetR_N"/>
    <property type="match status" value="1"/>
</dbReference>
<dbReference type="PANTHER" id="PTHR47506:SF1">
    <property type="entry name" value="HTH-TYPE TRANSCRIPTIONAL REGULATOR YJDC"/>
    <property type="match status" value="1"/>
</dbReference>
<proteinExistence type="predicted"/>
<organism evidence="6 7">
    <name type="scientific">Duganella zoogloeoides</name>
    <dbReference type="NCBI Taxonomy" id="75659"/>
    <lineage>
        <taxon>Bacteria</taxon>
        <taxon>Pseudomonadati</taxon>
        <taxon>Pseudomonadota</taxon>
        <taxon>Betaproteobacteria</taxon>
        <taxon>Burkholderiales</taxon>
        <taxon>Oxalobacteraceae</taxon>
        <taxon>Telluria group</taxon>
        <taxon>Duganella</taxon>
    </lineage>
</organism>
<dbReference type="PROSITE" id="PS50977">
    <property type="entry name" value="HTH_TETR_2"/>
    <property type="match status" value="1"/>
</dbReference>
<dbReference type="Gene3D" id="1.10.10.60">
    <property type="entry name" value="Homeodomain-like"/>
    <property type="match status" value="1"/>
</dbReference>
<dbReference type="PANTHER" id="PTHR47506">
    <property type="entry name" value="TRANSCRIPTIONAL REGULATORY PROTEIN"/>
    <property type="match status" value="1"/>
</dbReference>
<dbReference type="EMBL" id="CP140152">
    <property type="protein sequence ID" value="WQH02885.1"/>
    <property type="molecule type" value="Genomic_DNA"/>
</dbReference>
<evidence type="ECO:0000313" key="7">
    <source>
        <dbReference type="Proteomes" id="UP001326110"/>
    </source>
</evidence>
<dbReference type="RefSeq" id="WP_019920312.1">
    <property type="nucleotide sequence ID" value="NZ_CP140152.1"/>
</dbReference>
<dbReference type="SUPFAM" id="SSF46689">
    <property type="entry name" value="Homeodomain-like"/>
    <property type="match status" value="1"/>
</dbReference>
<protein>
    <submittedName>
        <fullName evidence="6">TetR/AcrR family transcriptional regulator</fullName>
    </submittedName>
</protein>
<dbReference type="GeneID" id="43162210"/>
<feature type="domain" description="HTH tetR-type" evidence="5">
    <location>
        <begin position="16"/>
        <end position="76"/>
    </location>
</feature>
<sequence length="214" mass="23480">MKESASTTRKTGRPRTFDADTALDKAMKVFWEKGYEGSSLPELTEAMGMNRPSLYAVFGNKENLFRLALERYGATHDPLFNAALQLPTARAVVEHFLRGNADAQTEADNPQGCLVINGALACSDDALPIRASLIERRALSEARLKQRLEQARDEGDLPADCCPGQMARYVMTVSNGMAVQSAAGASRQQLQEVVDHVLRGWPAGNGIPYLRQNR</sequence>
<evidence type="ECO:0000256" key="3">
    <source>
        <dbReference type="ARBA" id="ARBA00023163"/>
    </source>
</evidence>
<name>A0ABZ0XUQ4_9BURK</name>
<dbReference type="Pfam" id="PF16925">
    <property type="entry name" value="TetR_C_13"/>
    <property type="match status" value="1"/>
</dbReference>
<feature type="DNA-binding region" description="H-T-H motif" evidence="4">
    <location>
        <begin position="39"/>
        <end position="58"/>
    </location>
</feature>
<dbReference type="InterPro" id="IPR011075">
    <property type="entry name" value="TetR_C"/>
</dbReference>
<dbReference type="Gene3D" id="1.10.357.10">
    <property type="entry name" value="Tetracycline Repressor, domain 2"/>
    <property type="match status" value="1"/>
</dbReference>
<dbReference type="Proteomes" id="UP001326110">
    <property type="component" value="Chromosome"/>
</dbReference>
<dbReference type="InterPro" id="IPR036271">
    <property type="entry name" value="Tet_transcr_reg_TetR-rel_C_sf"/>
</dbReference>
<dbReference type="PRINTS" id="PR00455">
    <property type="entry name" value="HTHTETR"/>
</dbReference>
<evidence type="ECO:0000256" key="1">
    <source>
        <dbReference type="ARBA" id="ARBA00023015"/>
    </source>
</evidence>
<evidence type="ECO:0000259" key="5">
    <source>
        <dbReference type="PROSITE" id="PS50977"/>
    </source>
</evidence>
<dbReference type="SUPFAM" id="SSF48498">
    <property type="entry name" value="Tetracyclin repressor-like, C-terminal domain"/>
    <property type="match status" value="1"/>
</dbReference>
<keyword evidence="3" id="KW-0804">Transcription</keyword>
<evidence type="ECO:0000256" key="2">
    <source>
        <dbReference type="ARBA" id="ARBA00023125"/>
    </source>
</evidence>
<keyword evidence="2 4" id="KW-0238">DNA-binding</keyword>
<reference evidence="6 7" key="1">
    <citation type="submission" date="2023-11" db="EMBL/GenBank/DDBJ databases">
        <title>MicrobeMod: A computational toolkit for identifying prokaryotic methylation and restriction-modification with nanopore sequencing.</title>
        <authorList>
            <person name="Crits-Christoph A."/>
            <person name="Kang S.C."/>
            <person name="Lee H."/>
            <person name="Ostrov N."/>
        </authorList>
    </citation>
    <scope>NUCLEOTIDE SEQUENCE [LARGE SCALE GENOMIC DNA]</scope>
    <source>
        <strain evidence="6 7">ATCC 25935</strain>
    </source>
</reference>